<dbReference type="VEuPathDB" id="FungiDB:EMCG_03750"/>
<protein>
    <submittedName>
        <fullName evidence="2">Uncharacterized protein</fullName>
    </submittedName>
</protein>
<evidence type="ECO:0000256" key="1">
    <source>
        <dbReference type="SAM" id="MobiDB-lite"/>
    </source>
</evidence>
<name>A0A0G2J871_9EURO</name>
<evidence type="ECO:0000313" key="2">
    <source>
        <dbReference type="EMBL" id="KKZ61721.1"/>
    </source>
</evidence>
<gene>
    <name evidence="2" type="ORF">EMCG_03750</name>
</gene>
<dbReference type="EMBL" id="LCZI01001248">
    <property type="protein sequence ID" value="KKZ61721.1"/>
    <property type="molecule type" value="Genomic_DNA"/>
</dbReference>
<organism evidence="2 3">
    <name type="scientific">[Emmonsia] crescens</name>
    <dbReference type="NCBI Taxonomy" id="73230"/>
    <lineage>
        <taxon>Eukaryota</taxon>
        <taxon>Fungi</taxon>
        <taxon>Dikarya</taxon>
        <taxon>Ascomycota</taxon>
        <taxon>Pezizomycotina</taxon>
        <taxon>Eurotiomycetes</taxon>
        <taxon>Eurotiomycetidae</taxon>
        <taxon>Onygenales</taxon>
        <taxon>Ajellomycetaceae</taxon>
        <taxon>Emergomyces</taxon>
    </lineage>
</organism>
<accession>A0A0G2J871</accession>
<comment type="caution">
    <text evidence="2">The sequence shown here is derived from an EMBL/GenBank/DDBJ whole genome shotgun (WGS) entry which is preliminary data.</text>
</comment>
<reference evidence="3" key="1">
    <citation type="journal article" date="2015" name="PLoS Genet.">
        <title>The dynamic genome and transcriptome of the human fungal pathogen Blastomyces and close relative Emmonsia.</title>
        <authorList>
            <person name="Munoz J.F."/>
            <person name="Gauthier G.M."/>
            <person name="Desjardins C.A."/>
            <person name="Gallo J.E."/>
            <person name="Holder J."/>
            <person name="Sullivan T.D."/>
            <person name="Marty A.J."/>
            <person name="Carmen J.C."/>
            <person name="Chen Z."/>
            <person name="Ding L."/>
            <person name="Gujja S."/>
            <person name="Magrini V."/>
            <person name="Misas E."/>
            <person name="Mitreva M."/>
            <person name="Priest M."/>
            <person name="Saif S."/>
            <person name="Whiston E.A."/>
            <person name="Young S."/>
            <person name="Zeng Q."/>
            <person name="Goldman W.E."/>
            <person name="Mardis E.R."/>
            <person name="Taylor J.W."/>
            <person name="McEwen J.G."/>
            <person name="Clay O.K."/>
            <person name="Klein B.S."/>
            <person name="Cuomo C.A."/>
        </authorList>
    </citation>
    <scope>NUCLEOTIDE SEQUENCE [LARGE SCALE GENOMIC DNA]</scope>
    <source>
        <strain evidence="3">UAMH 3008</strain>
    </source>
</reference>
<dbReference type="AlphaFoldDB" id="A0A0G2J871"/>
<feature type="region of interest" description="Disordered" evidence="1">
    <location>
        <begin position="42"/>
        <end position="70"/>
    </location>
</feature>
<feature type="compositionally biased region" description="Basic and acidic residues" evidence="1">
    <location>
        <begin position="52"/>
        <end position="70"/>
    </location>
</feature>
<evidence type="ECO:0000313" key="3">
    <source>
        <dbReference type="Proteomes" id="UP000034164"/>
    </source>
</evidence>
<dbReference type="Proteomes" id="UP000034164">
    <property type="component" value="Unassembled WGS sequence"/>
</dbReference>
<sequence>MVAVVVPTISKHNNGEQHSVQTRQLKVQRILKRKNCGLSVRAADPVDNTVSESDRSTSDSDDDYTTRSDDSDFVKLPLKKAVPVMCFMTARARTGNVLDACHVLFCFLASASSNASVEIPLVGQRF</sequence>
<proteinExistence type="predicted"/>